<dbReference type="Pfam" id="PF00043">
    <property type="entry name" value="GST_C"/>
    <property type="match status" value="1"/>
</dbReference>
<sequence>MSGAQITLWGAGTSRTIRPIWVAEELGLSYALIPIGPRTGETQTESYTELNPKQKIPFLEDGSLQLSESVAISRYLINRYGTTATMAPPASIEEQAKEDEWLSFIYGELDETSLYILRRHGALAAIYGKAPTAITAAKQYFQKQVAVADMHLQETQYLVNNKFGVADVFLTTCLVWAESSGIGLSESLKSYLQRMLARESYQAAKAQNTL</sequence>
<dbReference type="SFLD" id="SFLDG01150">
    <property type="entry name" value="Main.1:_Beta-like"/>
    <property type="match status" value="1"/>
</dbReference>
<dbReference type="SUPFAM" id="SSF47616">
    <property type="entry name" value="GST C-terminal domain-like"/>
    <property type="match status" value="1"/>
</dbReference>
<proteinExistence type="inferred from homology"/>
<dbReference type="Proteomes" id="UP000051934">
    <property type="component" value="Unassembled WGS sequence"/>
</dbReference>
<dbReference type="PROSITE" id="PS50405">
    <property type="entry name" value="GST_CTER"/>
    <property type="match status" value="1"/>
</dbReference>
<feature type="domain" description="GST C-terminal" evidence="3">
    <location>
        <begin position="91"/>
        <end position="210"/>
    </location>
</feature>
<reference evidence="4 5" key="1">
    <citation type="submission" date="2015-10" db="EMBL/GenBank/DDBJ databases">
        <title>Metagenome-Assembled Genomes uncover a global brackish microbiome.</title>
        <authorList>
            <person name="Hugerth L.W."/>
            <person name="Larsson J."/>
            <person name="Alneberg J."/>
            <person name="Lindh M.V."/>
            <person name="Legrand C."/>
            <person name="Pinhassi J."/>
            <person name="Andersson A.F."/>
        </authorList>
    </citation>
    <scope>NUCLEOTIDE SEQUENCE [LARGE SCALE GENOMIC DNA]</scope>
    <source>
        <strain evidence="4">BACL4 MAG-120507-bin80</strain>
    </source>
</reference>
<name>A0A0R2S849_9GAMM</name>
<dbReference type="CDD" id="cd03046">
    <property type="entry name" value="GST_N_GTT1_like"/>
    <property type="match status" value="1"/>
</dbReference>
<evidence type="ECO:0000313" key="5">
    <source>
        <dbReference type="Proteomes" id="UP000051934"/>
    </source>
</evidence>
<dbReference type="InterPro" id="IPR036249">
    <property type="entry name" value="Thioredoxin-like_sf"/>
</dbReference>
<dbReference type="InterPro" id="IPR040079">
    <property type="entry name" value="Glutathione_S-Trfase"/>
</dbReference>
<dbReference type="EMBL" id="LIBB01000248">
    <property type="protein sequence ID" value="KRO71057.1"/>
    <property type="molecule type" value="Genomic_DNA"/>
</dbReference>
<dbReference type="PANTHER" id="PTHR44051">
    <property type="entry name" value="GLUTATHIONE S-TRANSFERASE-RELATED"/>
    <property type="match status" value="1"/>
</dbReference>
<dbReference type="InterPro" id="IPR004045">
    <property type="entry name" value="Glutathione_S-Trfase_N"/>
</dbReference>
<comment type="caution">
    <text evidence="4">The sequence shown here is derived from an EMBL/GenBank/DDBJ whole genome shotgun (WGS) entry which is preliminary data.</text>
</comment>
<dbReference type="InterPro" id="IPR036282">
    <property type="entry name" value="Glutathione-S-Trfase_C_sf"/>
</dbReference>
<dbReference type="PANTHER" id="PTHR44051:SF8">
    <property type="entry name" value="GLUTATHIONE S-TRANSFERASE GSTA"/>
    <property type="match status" value="1"/>
</dbReference>
<dbReference type="AlphaFoldDB" id="A0A0R2S849"/>
<evidence type="ECO:0000313" key="4">
    <source>
        <dbReference type="EMBL" id="KRO71057.1"/>
    </source>
</evidence>
<evidence type="ECO:0008006" key="6">
    <source>
        <dbReference type="Google" id="ProtNLM"/>
    </source>
</evidence>
<dbReference type="SUPFAM" id="SSF52833">
    <property type="entry name" value="Thioredoxin-like"/>
    <property type="match status" value="1"/>
</dbReference>
<feature type="domain" description="GST N-terminal" evidence="2">
    <location>
        <begin position="3"/>
        <end position="84"/>
    </location>
</feature>
<evidence type="ECO:0000256" key="1">
    <source>
        <dbReference type="RuleBase" id="RU003494"/>
    </source>
</evidence>
<dbReference type="Pfam" id="PF02798">
    <property type="entry name" value="GST_N"/>
    <property type="match status" value="1"/>
</dbReference>
<dbReference type="SFLD" id="SFLDG00358">
    <property type="entry name" value="Main_(cytGST)"/>
    <property type="match status" value="1"/>
</dbReference>
<accession>A0A0R2S849</accession>
<protein>
    <recommendedName>
        <fullName evidence="6">Glutathione S-transferase</fullName>
    </recommendedName>
</protein>
<organism evidence="4 5">
    <name type="scientific">OM182 bacterium BACL3 MAG-120507-bin80</name>
    <dbReference type="NCBI Taxonomy" id="1655577"/>
    <lineage>
        <taxon>Bacteria</taxon>
        <taxon>Pseudomonadati</taxon>
        <taxon>Pseudomonadota</taxon>
        <taxon>Gammaproteobacteria</taxon>
        <taxon>OMG group</taxon>
        <taxon>OM182 clade</taxon>
    </lineage>
</organism>
<comment type="similarity">
    <text evidence="1">Belongs to the GST superfamily.</text>
</comment>
<dbReference type="SFLD" id="SFLDS00019">
    <property type="entry name" value="Glutathione_Transferase_(cytos"/>
    <property type="match status" value="1"/>
</dbReference>
<gene>
    <name evidence="4" type="ORF">ABR69_09220</name>
</gene>
<dbReference type="InterPro" id="IPR010987">
    <property type="entry name" value="Glutathione-S-Trfase_C-like"/>
</dbReference>
<dbReference type="Gene3D" id="1.20.1050.10">
    <property type="match status" value="1"/>
</dbReference>
<dbReference type="PROSITE" id="PS50404">
    <property type="entry name" value="GST_NTER"/>
    <property type="match status" value="1"/>
</dbReference>
<evidence type="ECO:0000259" key="3">
    <source>
        <dbReference type="PROSITE" id="PS50405"/>
    </source>
</evidence>
<dbReference type="Gene3D" id="3.40.30.10">
    <property type="entry name" value="Glutaredoxin"/>
    <property type="match status" value="1"/>
</dbReference>
<dbReference type="InterPro" id="IPR004046">
    <property type="entry name" value="GST_C"/>
</dbReference>
<evidence type="ECO:0000259" key="2">
    <source>
        <dbReference type="PROSITE" id="PS50404"/>
    </source>
</evidence>